<dbReference type="AlphaFoldDB" id="A0AAD4L436"/>
<sequence>MISLGLSEPGGSGRGSLETDDWYISWFGYLPDQSSIPRAISMLYGKRRRRRTVKGIASTAPEMSALTEPPRFRSYQQEAVYTFVTLATSTMASVVQRCPCDYHFYGLTAKSAIAGCHPVTGPGTPDFQSLRPRPRGLLDNLAPTPANQTSRRQGDICKGICSKL</sequence>
<evidence type="ECO:0000313" key="2">
    <source>
        <dbReference type="Proteomes" id="UP001201163"/>
    </source>
</evidence>
<dbReference type="Proteomes" id="UP001201163">
    <property type="component" value="Unassembled WGS sequence"/>
</dbReference>
<protein>
    <submittedName>
        <fullName evidence="1">Uncharacterized protein</fullName>
    </submittedName>
</protein>
<evidence type="ECO:0000313" key="1">
    <source>
        <dbReference type="EMBL" id="KAH8979399.1"/>
    </source>
</evidence>
<dbReference type="EMBL" id="JAKELL010000173">
    <property type="protein sequence ID" value="KAH8979399.1"/>
    <property type="molecule type" value="Genomic_DNA"/>
</dbReference>
<comment type="caution">
    <text evidence="1">The sequence shown here is derived from an EMBL/GenBank/DDBJ whole genome shotgun (WGS) entry which is preliminary data.</text>
</comment>
<gene>
    <name evidence="1" type="ORF">EDB92DRAFT_1821037</name>
</gene>
<name>A0AAD4L436_9AGAM</name>
<reference evidence="1" key="1">
    <citation type="submission" date="2022-01" db="EMBL/GenBank/DDBJ databases">
        <title>Comparative genomics reveals a dynamic genome evolution in the ectomycorrhizal milk-cap (Lactarius) mushrooms.</title>
        <authorList>
            <consortium name="DOE Joint Genome Institute"/>
            <person name="Lebreton A."/>
            <person name="Tang N."/>
            <person name="Kuo A."/>
            <person name="LaButti K."/>
            <person name="Drula E."/>
            <person name="Barry K."/>
            <person name="Clum A."/>
            <person name="Lipzen A."/>
            <person name="Mousain D."/>
            <person name="Ng V."/>
            <person name="Wang R."/>
            <person name="Wang X."/>
            <person name="Dai Y."/>
            <person name="Henrissat B."/>
            <person name="Grigoriev I.V."/>
            <person name="Guerin-Laguette A."/>
            <person name="Yu F."/>
            <person name="Martin F.M."/>
        </authorList>
    </citation>
    <scope>NUCLEOTIDE SEQUENCE</scope>
    <source>
        <strain evidence="1">QP</strain>
    </source>
</reference>
<organism evidence="1 2">
    <name type="scientific">Lactarius akahatsu</name>
    <dbReference type="NCBI Taxonomy" id="416441"/>
    <lineage>
        <taxon>Eukaryota</taxon>
        <taxon>Fungi</taxon>
        <taxon>Dikarya</taxon>
        <taxon>Basidiomycota</taxon>
        <taxon>Agaricomycotina</taxon>
        <taxon>Agaricomycetes</taxon>
        <taxon>Russulales</taxon>
        <taxon>Russulaceae</taxon>
        <taxon>Lactarius</taxon>
    </lineage>
</organism>
<proteinExistence type="predicted"/>
<keyword evidence="2" id="KW-1185">Reference proteome</keyword>
<accession>A0AAD4L436</accession>